<organism evidence="7 8">
    <name type="scientific">Pseudaquabacterium terrae</name>
    <dbReference type="NCBI Taxonomy" id="2732868"/>
    <lineage>
        <taxon>Bacteria</taxon>
        <taxon>Pseudomonadati</taxon>
        <taxon>Pseudomonadota</taxon>
        <taxon>Betaproteobacteria</taxon>
        <taxon>Burkholderiales</taxon>
        <taxon>Sphaerotilaceae</taxon>
        <taxon>Pseudaquabacterium</taxon>
    </lineage>
</organism>
<protein>
    <recommendedName>
        <fullName evidence="5 6">Dephospho-CoA kinase</fullName>
        <ecNumber evidence="5 6">2.7.1.24</ecNumber>
    </recommendedName>
    <alternativeName>
        <fullName evidence="5">Dephosphocoenzyme A kinase</fullName>
    </alternativeName>
</protein>
<keyword evidence="2 5" id="KW-0547">Nucleotide-binding</keyword>
<name>A0ABX2ET35_9BURK</name>
<evidence type="ECO:0000256" key="4">
    <source>
        <dbReference type="ARBA" id="ARBA00022993"/>
    </source>
</evidence>
<feature type="binding site" evidence="5">
    <location>
        <begin position="13"/>
        <end position="18"/>
    </location>
    <ligand>
        <name>ATP</name>
        <dbReference type="ChEBI" id="CHEBI:30616"/>
    </ligand>
</feature>
<comment type="caution">
    <text evidence="7">The sequence shown here is derived from an EMBL/GenBank/DDBJ whole genome shotgun (WGS) entry which is preliminary data.</text>
</comment>
<dbReference type="Gene3D" id="3.40.50.300">
    <property type="entry name" value="P-loop containing nucleotide triphosphate hydrolases"/>
    <property type="match status" value="1"/>
</dbReference>
<keyword evidence="8" id="KW-1185">Reference proteome</keyword>
<evidence type="ECO:0000256" key="6">
    <source>
        <dbReference type="NCBIfam" id="TIGR00152"/>
    </source>
</evidence>
<dbReference type="InterPro" id="IPR027417">
    <property type="entry name" value="P-loop_NTPase"/>
</dbReference>
<keyword evidence="3 5" id="KW-0067">ATP-binding</keyword>
<dbReference type="InterPro" id="IPR001977">
    <property type="entry name" value="Depp_CoAkinase"/>
</dbReference>
<dbReference type="CDD" id="cd02022">
    <property type="entry name" value="DPCK"/>
    <property type="match status" value="1"/>
</dbReference>
<sequence>MADLRIGLTGGIGSGKSTVAAIWVSLGATLIDTDAIAHALTGPGGAAMPDLRREFGDDIEQQPEGGLHRARMRALAFSQPPARQRLEALLHPLIGAEAQRQAEATTGAVVFDVPLLTESRHWRARCQRIAVVDCSEPTQVERVVARAGWHEQQVRQIIGQQASRSARRAIADAVIHNDGLSLDQLQQHATQLWRRWTAVLS</sequence>
<accession>A0ABX2ET35</accession>
<proteinExistence type="inferred from homology"/>
<evidence type="ECO:0000256" key="3">
    <source>
        <dbReference type="ARBA" id="ARBA00022840"/>
    </source>
</evidence>
<dbReference type="Proteomes" id="UP000737171">
    <property type="component" value="Unassembled WGS sequence"/>
</dbReference>
<evidence type="ECO:0000256" key="2">
    <source>
        <dbReference type="ARBA" id="ARBA00022741"/>
    </source>
</evidence>
<dbReference type="EMBL" id="JABRWJ010000015">
    <property type="protein sequence ID" value="NRF71910.1"/>
    <property type="molecule type" value="Genomic_DNA"/>
</dbReference>
<dbReference type="PANTHER" id="PTHR10695">
    <property type="entry name" value="DEPHOSPHO-COA KINASE-RELATED"/>
    <property type="match status" value="1"/>
</dbReference>
<comment type="function">
    <text evidence="5">Catalyzes the phosphorylation of the 3'-hydroxyl group of dephosphocoenzyme A to form coenzyme A.</text>
</comment>
<dbReference type="RefSeq" id="WP_173134084.1">
    <property type="nucleotide sequence ID" value="NZ_JABRWJ010000015.1"/>
</dbReference>
<comment type="subcellular location">
    <subcellularLocation>
        <location evidence="5">Cytoplasm</location>
    </subcellularLocation>
</comment>
<dbReference type="GO" id="GO:0004140">
    <property type="term" value="F:dephospho-CoA kinase activity"/>
    <property type="evidence" value="ECO:0007669"/>
    <property type="project" value="UniProtKB-EC"/>
</dbReference>
<evidence type="ECO:0000313" key="8">
    <source>
        <dbReference type="Proteomes" id="UP000737171"/>
    </source>
</evidence>
<dbReference type="EC" id="2.7.1.24" evidence="5 6"/>
<keyword evidence="4 5" id="KW-0173">Coenzyme A biosynthesis</keyword>
<dbReference type="SUPFAM" id="SSF52540">
    <property type="entry name" value="P-loop containing nucleoside triphosphate hydrolases"/>
    <property type="match status" value="1"/>
</dbReference>
<evidence type="ECO:0000256" key="5">
    <source>
        <dbReference type="HAMAP-Rule" id="MF_00376"/>
    </source>
</evidence>
<dbReference type="NCBIfam" id="TIGR00152">
    <property type="entry name" value="dephospho-CoA kinase"/>
    <property type="match status" value="1"/>
</dbReference>
<dbReference type="Pfam" id="PF01121">
    <property type="entry name" value="CoaE"/>
    <property type="match status" value="1"/>
</dbReference>
<keyword evidence="5" id="KW-0963">Cytoplasm</keyword>
<evidence type="ECO:0000256" key="1">
    <source>
        <dbReference type="ARBA" id="ARBA00009018"/>
    </source>
</evidence>
<comment type="pathway">
    <text evidence="5">Cofactor biosynthesis; coenzyme A biosynthesis; CoA from (R)-pantothenate: step 5/5.</text>
</comment>
<comment type="similarity">
    <text evidence="1 5">Belongs to the CoaE family.</text>
</comment>
<keyword evidence="5 7" id="KW-0808">Transferase</keyword>
<dbReference type="HAMAP" id="MF_00376">
    <property type="entry name" value="Dephospho_CoA_kinase"/>
    <property type="match status" value="1"/>
</dbReference>
<reference evidence="7 8" key="1">
    <citation type="submission" date="2020-05" db="EMBL/GenBank/DDBJ databases">
        <title>Aquincola sp. isolate from soil.</title>
        <authorList>
            <person name="Han J."/>
            <person name="Kim D.-U."/>
        </authorList>
    </citation>
    <scope>NUCLEOTIDE SEQUENCE [LARGE SCALE GENOMIC DNA]</scope>
    <source>
        <strain evidence="7 8">S2</strain>
    </source>
</reference>
<evidence type="ECO:0000313" key="7">
    <source>
        <dbReference type="EMBL" id="NRF71910.1"/>
    </source>
</evidence>
<gene>
    <name evidence="5" type="primary">coaE</name>
    <name evidence="7" type="ORF">HLB44_33480</name>
</gene>
<dbReference type="PROSITE" id="PS51219">
    <property type="entry name" value="DPCK"/>
    <property type="match status" value="1"/>
</dbReference>
<comment type="catalytic activity">
    <reaction evidence="5">
        <text>3'-dephospho-CoA + ATP = ADP + CoA + H(+)</text>
        <dbReference type="Rhea" id="RHEA:18245"/>
        <dbReference type="ChEBI" id="CHEBI:15378"/>
        <dbReference type="ChEBI" id="CHEBI:30616"/>
        <dbReference type="ChEBI" id="CHEBI:57287"/>
        <dbReference type="ChEBI" id="CHEBI:57328"/>
        <dbReference type="ChEBI" id="CHEBI:456216"/>
        <dbReference type="EC" id="2.7.1.24"/>
    </reaction>
</comment>
<dbReference type="PANTHER" id="PTHR10695:SF46">
    <property type="entry name" value="BIFUNCTIONAL COENZYME A SYNTHASE-RELATED"/>
    <property type="match status" value="1"/>
</dbReference>
<keyword evidence="5 7" id="KW-0418">Kinase</keyword>